<feature type="compositionally biased region" description="Basic and acidic residues" evidence="1">
    <location>
        <begin position="264"/>
        <end position="275"/>
    </location>
</feature>
<feature type="compositionally biased region" description="Basic and acidic residues" evidence="1">
    <location>
        <begin position="284"/>
        <end position="300"/>
    </location>
</feature>
<feature type="compositionally biased region" description="Basic and acidic residues" evidence="1">
    <location>
        <begin position="86"/>
        <end position="97"/>
    </location>
</feature>
<feature type="compositionally biased region" description="Basic and acidic residues" evidence="1">
    <location>
        <begin position="208"/>
        <end position="219"/>
    </location>
</feature>
<organism evidence="3 4">
    <name type="scientific">Volvox reticuliferus</name>
    <dbReference type="NCBI Taxonomy" id="1737510"/>
    <lineage>
        <taxon>Eukaryota</taxon>
        <taxon>Viridiplantae</taxon>
        <taxon>Chlorophyta</taxon>
        <taxon>core chlorophytes</taxon>
        <taxon>Chlorophyceae</taxon>
        <taxon>CS clade</taxon>
        <taxon>Chlamydomonadales</taxon>
        <taxon>Volvocaceae</taxon>
        <taxon>Volvox</taxon>
    </lineage>
</organism>
<evidence type="ECO:0000256" key="2">
    <source>
        <dbReference type="SAM" id="SignalP"/>
    </source>
</evidence>
<feature type="compositionally biased region" description="Basic and acidic residues" evidence="1">
    <location>
        <begin position="183"/>
        <end position="194"/>
    </location>
</feature>
<evidence type="ECO:0000313" key="4">
    <source>
        <dbReference type="Proteomes" id="UP000722791"/>
    </source>
</evidence>
<feature type="compositionally biased region" description="Basic and acidic residues" evidence="1">
    <location>
        <begin position="163"/>
        <end position="174"/>
    </location>
</feature>
<reference evidence="3" key="1">
    <citation type="journal article" date="2021" name="Proc. Natl. Acad. Sci. U.S.A.">
        <title>Three genomes in the algal genus Volvox reveal the fate of a haploid sex-determining region after a transition to homothallism.</title>
        <authorList>
            <person name="Yamamoto K."/>
            <person name="Hamaji T."/>
            <person name="Kawai-Toyooka H."/>
            <person name="Matsuzaki R."/>
            <person name="Takahashi F."/>
            <person name="Nishimura Y."/>
            <person name="Kawachi M."/>
            <person name="Noguchi H."/>
            <person name="Minakuchi Y."/>
            <person name="Umen J.G."/>
            <person name="Toyoda A."/>
            <person name="Nozaki H."/>
        </authorList>
    </citation>
    <scope>NUCLEOTIDE SEQUENCE</scope>
    <source>
        <strain evidence="3">NIES-3785</strain>
    </source>
</reference>
<name>A0A8J4DGS9_9CHLO</name>
<dbReference type="EMBL" id="BNCQ01000007">
    <property type="protein sequence ID" value="GIM00064.1"/>
    <property type="molecule type" value="Genomic_DNA"/>
</dbReference>
<feature type="region of interest" description="Disordered" evidence="1">
    <location>
        <begin position="41"/>
        <end position="329"/>
    </location>
</feature>
<feature type="signal peptide" evidence="2">
    <location>
        <begin position="1"/>
        <end position="31"/>
    </location>
</feature>
<dbReference type="Proteomes" id="UP000722791">
    <property type="component" value="Unassembled WGS sequence"/>
</dbReference>
<feature type="compositionally biased region" description="Basic and acidic residues" evidence="1">
    <location>
        <begin position="142"/>
        <end position="153"/>
    </location>
</feature>
<evidence type="ECO:0000313" key="3">
    <source>
        <dbReference type="EMBL" id="GIM00064.1"/>
    </source>
</evidence>
<sequence length="329" mass="35042">MMACQLRHSHAFCRFTIVVFILGFALAGSLARELPDRFGRELLGGQGSHHDGKGPSSAPPKPKELNETRPERNATFPKPPEVNGTRSERNDTAHGDATRPPNSGKGGEHGSGSAPPKPQELNETRPERNATFPKPPEVNGTRSERNDTAHGDATRPPNSGKGHGRDLLSSKGGERGSGSSAPKPKELNETHPERNATFPKPPEVNGTRSERNDTAHGDATRPPNSGKGGEHGSGSAPPKAQELNETRPERNATFPKPPEVNGTRPERNDTSHGDATRPPNSGKGGEHGSRSAPPKPKELNGSRPPAAGHQESGKGRSRRLLGDFVRPDV</sequence>
<keyword evidence="2" id="KW-0732">Signal</keyword>
<proteinExistence type="predicted"/>
<feature type="chain" id="PRO_5035188727" evidence="2">
    <location>
        <begin position="32"/>
        <end position="329"/>
    </location>
</feature>
<gene>
    <name evidence="3" type="ORF">Vretimale_5132</name>
</gene>
<dbReference type="AlphaFoldDB" id="A0A8J4DGS9"/>
<accession>A0A8J4DGS9</accession>
<feature type="compositionally biased region" description="Basic and acidic residues" evidence="1">
    <location>
        <begin position="61"/>
        <end position="72"/>
    </location>
</feature>
<protein>
    <submittedName>
        <fullName evidence="3">Uncharacterized protein</fullName>
    </submittedName>
</protein>
<evidence type="ECO:0000256" key="1">
    <source>
        <dbReference type="SAM" id="MobiDB-lite"/>
    </source>
</evidence>
<comment type="caution">
    <text evidence="3">The sequence shown here is derived from an EMBL/GenBank/DDBJ whole genome shotgun (WGS) entry which is preliminary data.</text>
</comment>